<dbReference type="InterPro" id="IPR036259">
    <property type="entry name" value="MFS_trans_sf"/>
</dbReference>
<feature type="transmembrane region" description="Helical" evidence="7">
    <location>
        <begin position="166"/>
        <end position="184"/>
    </location>
</feature>
<feature type="transmembrane region" description="Helical" evidence="7">
    <location>
        <begin position="360"/>
        <end position="379"/>
    </location>
</feature>
<evidence type="ECO:0000256" key="6">
    <source>
        <dbReference type="SAM" id="MobiDB-lite"/>
    </source>
</evidence>
<keyword evidence="4 7" id="KW-1133">Transmembrane helix</keyword>
<proteinExistence type="predicted"/>
<dbReference type="EMBL" id="VOIR01000012">
    <property type="protein sequence ID" value="KAA6434988.1"/>
    <property type="molecule type" value="Genomic_DNA"/>
</dbReference>
<feature type="transmembrane region" description="Helical" evidence="7">
    <location>
        <begin position="63"/>
        <end position="81"/>
    </location>
</feature>
<dbReference type="Proteomes" id="UP000323221">
    <property type="component" value="Unassembled WGS sequence"/>
</dbReference>
<dbReference type="OrthoDB" id="2810795at2"/>
<sequence>MRREGERVGSPRVDGRGGVAGLPPPCGAQRQRDDRLEGQHPPSVGLPVVSEQSTARGETTGRFPLAALLVLALAIFVNISIEMLPMGLVLPMSRDLGVSESAIGLLVSVFAFTVVLSSTPLIRLTRRLPRHRLVIGVLLVFAAATAAGAVVPSYEWVVATRIVGGLAHGVFWTVVGAYAAYLVPKEQIGRAVAITSAGGSLAFVLGLPLSTLLGQAVGWRASFAVLGVACLVAAFAVWRVLPAVDHLADVATTETGSIAVPVADPDKSVRGIVVAVVSTTLAMTGQYAFYTFIAPFLVQHAGLPEAWLSPALLAYGLMGALAIVALTLWLGRRALAGAVLCMVLMLATMLVLVLSTALPLTIAAVLVWGLAMGALPPLLQTRVLHASTERLLQPAMAWYTTGFNTGIGGGALLGAIVYDAAGPGALPWVLFAAVAISLVLIGFTTHRRSLAA</sequence>
<comment type="caution">
    <text evidence="9">The sequence shown here is derived from an EMBL/GenBank/DDBJ whole genome shotgun (WGS) entry which is preliminary data.</text>
</comment>
<dbReference type="InterPro" id="IPR011701">
    <property type="entry name" value="MFS"/>
</dbReference>
<protein>
    <submittedName>
        <fullName evidence="9">MFS transporter</fullName>
    </submittedName>
</protein>
<organism evidence="9 10">
    <name type="scientific">Agrococcus sediminis</name>
    <dbReference type="NCBI Taxonomy" id="2599924"/>
    <lineage>
        <taxon>Bacteria</taxon>
        <taxon>Bacillati</taxon>
        <taxon>Actinomycetota</taxon>
        <taxon>Actinomycetes</taxon>
        <taxon>Micrococcales</taxon>
        <taxon>Microbacteriaceae</taxon>
        <taxon>Agrococcus</taxon>
    </lineage>
</organism>
<gene>
    <name evidence="9" type="ORF">FQ330_04280</name>
</gene>
<dbReference type="CDD" id="cd17324">
    <property type="entry name" value="MFS_NepI_like"/>
    <property type="match status" value="1"/>
</dbReference>
<feature type="domain" description="Major facilitator superfamily (MFS) profile" evidence="8">
    <location>
        <begin position="66"/>
        <end position="450"/>
    </location>
</feature>
<evidence type="ECO:0000256" key="5">
    <source>
        <dbReference type="ARBA" id="ARBA00023136"/>
    </source>
</evidence>
<dbReference type="Gene3D" id="1.20.1250.20">
    <property type="entry name" value="MFS general substrate transporter like domains"/>
    <property type="match status" value="1"/>
</dbReference>
<dbReference type="Pfam" id="PF07690">
    <property type="entry name" value="MFS_1"/>
    <property type="match status" value="1"/>
</dbReference>
<dbReference type="GO" id="GO:0005886">
    <property type="term" value="C:plasma membrane"/>
    <property type="evidence" value="ECO:0007669"/>
    <property type="project" value="UniProtKB-SubCell"/>
</dbReference>
<feature type="compositionally biased region" description="Basic and acidic residues" evidence="6">
    <location>
        <begin position="1"/>
        <end position="15"/>
    </location>
</feature>
<accession>A0A5M8QID3</accession>
<feature type="transmembrane region" description="Helical" evidence="7">
    <location>
        <begin position="101"/>
        <end position="121"/>
    </location>
</feature>
<feature type="transmembrane region" description="Helical" evidence="7">
    <location>
        <begin position="272"/>
        <end position="294"/>
    </location>
</feature>
<dbReference type="GO" id="GO:0022857">
    <property type="term" value="F:transmembrane transporter activity"/>
    <property type="evidence" value="ECO:0007669"/>
    <property type="project" value="InterPro"/>
</dbReference>
<evidence type="ECO:0000256" key="4">
    <source>
        <dbReference type="ARBA" id="ARBA00022989"/>
    </source>
</evidence>
<keyword evidence="3 7" id="KW-0812">Transmembrane</keyword>
<feature type="region of interest" description="Disordered" evidence="6">
    <location>
        <begin position="1"/>
        <end position="51"/>
    </location>
</feature>
<comment type="subcellular location">
    <subcellularLocation>
        <location evidence="1">Cell membrane</location>
        <topology evidence="1">Multi-pass membrane protein</topology>
    </subcellularLocation>
</comment>
<evidence type="ECO:0000256" key="2">
    <source>
        <dbReference type="ARBA" id="ARBA00022475"/>
    </source>
</evidence>
<feature type="transmembrane region" description="Helical" evidence="7">
    <location>
        <begin position="424"/>
        <end position="443"/>
    </location>
</feature>
<evidence type="ECO:0000256" key="3">
    <source>
        <dbReference type="ARBA" id="ARBA00022692"/>
    </source>
</evidence>
<feature type="transmembrane region" description="Helical" evidence="7">
    <location>
        <begin position="335"/>
        <end position="354"/>
    </location>
</feature>
<feature type="transmembrane region" description="Helical" evidence="7">
    <location>
        <begin position="306"/>
        <end position="328"/>
    </location>
</feature>
<dbReference type="PROSITE" id="PS50850">
    <property type="entry name" value="MFS"/>
    <property type="match status" value="1"/>
</dbReference>
<keyword evidence="10" id="KW-1185">Reference proteome</keyword>
<keyword evidence="5 7" id="KW-0472">Membrane</keyword>
<evidence type="ECO:0000313" key="10">
    <source>
        <dbReference type="Proteomes" id="UP000323221"/>
    </source>
</evidence>
<evidence type="ECO:0000256" key="7">
    <source>
        <dbReference type="SAM" id="Phobius"/>
    </source>
</evidence>
<dbReference type="AlphaFoldDB" id="A0A5M8QID3"/>
<feature type="transmembrane region" description="Helical" evidence="7">
    <location>
        <begin position="133"/>
        <end position="154"/>
    </location>
</feature>
<feature type="transmembrane region" description="Helical" evidence="7">
    <location>
        <begin position="391"/>
        <end position="418"/>
    </location>
</feature>
<keyword evidence="2" id="KW-1003">Cell membrane</keyword>
<evidence type="ECO:0000313" key="9">
    <source>
        <dbReference type="EMBL" id="KAA6434988.1"/>
    </source>
</evidence>
<dbReference type="InterPro" id="IPR020846">
    <property type="entry name" value="MFS_dom"/>
</dbReference>
<evidence type="ECO:0000259" key="8">
    <source>
        <dbReference type="PROSITE" id="PS50850"/>
    </source>
</evidence>
<dbReference type="PANTHER" id="PTHR43124">
    <property type="entry name" value="PURINE EFFLUX PUMP PBUE"/>
    <property type="match status" value="1"/>
</dbReference>
<dbReference type="SUPFAM" id="SSF103473">
    <property type="entry name" value="MFS general substrate transporter"/>
    <property type="match status" value="1"/>
</dbReference>
<name>A0A5M8QID3_9MICO</name>
<evidence type="ECO:0000256" key="1">
    <source>
        <dbReference type="ARBA" id="ARBA00004651"/>
    </source>
</evidence>
<feature type="transmembrane region" description="Helical" evidence="7">
    <location>
        <begin position="191"/>
        <end position="213"/>
    </location>
</feature>
<dbReference type="InterPro" id="IPR050189">
    <property type="entry name" value="MFS_Efflux_Transporters"/>
</dbReference>
<reference evidence="9 10" key="1">
    <citation type="submission" date="2019-08" db="EMBL/GenBank/DDBJ databases">
        <title>Agrococcus lahaulensis sp. nov., isolated from a cold desert of the Indian Himalayas.</title>
        <authorList>
            <person name="Qu J.H."/>
        </authorList>
    </citation>
    <scope>NUCLEOTIDE SEQUENCE [LARGE SCALE GENOMIC DNA]</scope>
    <source>
        <strain evidence="9 10">NS18</strain>
    </source>
</reference>
<feature type="transmembrane region" description="Helical" evidence="7">
    <location>
        <begin position="219"/>
        <end position="238"/>
    </location>
</feature>
<dbReference type="PANTHER" id="PTHR43124:SF3">
    <property type="entry name" value="CHLORAMPHENICOL EFFLUX PUMP RV0191"/>
    <property type="match status" value="1"/>
</dbReference>